<dbReference type="InterPro" id="IPR005886">
    <property type="entry name" value="UDP_G4E"/>
</dbReference>
<evidence type="ECO:0000256" key="5">
    <source>
        <dbReference type="ARBA" id="ARBA00013189"/>
    </source>
</evidence>
<evidence type="ECO:0000313" key="13">
    <source>
        <dbReference type="EMBL" id="EBP1415268.1"/>
    </source>
</evidence>
<dbReference type="NCBIfam" id="NF007956">
    <property type="entry name" value="PRK10675.1"/>
    <property type="match status" value="1"/>
</dbReference>
<evidence type="ECO:0000256" key="11">
    <source>
        <dbReference type="ARBA" id="ARBA00033067"/>
    </source>
</evidence>
<evidence type="ECO:0000256" key="8">
    <source>
        <dbReference type="ARBA" id="ARBA00023144"/>
    </source>
</evidence>
<dbReference type="InterPro" id="IPR001509">
    <property type="entry name" value="Epimerase_deHydtase"/>
</dbReference>
<feature type="domain" description="NAD-dependent epimerase/dehydratase" evidence="12">
    <location>
        <begin position="3"/>
        <end position="262"/>
    </location>
</feature>
<dbReference type="Gene3D" id="3.40.50.720">
    <property type="entry name" value="NAD(P)-binding Rossmann-like Domain"/>
    <property type="match status" value="1"/>
</dbReference>
<evidence type="ECO:0000256" key="10">
    <source>
        <dbReference type="ARBA" id="ARBA00031367"/>
    </source>
</evidence>
<dbReference type="PROSITE" id="PS00061">
    <property type="entry name" value="ADH_SHORT"/>
    <property type="match status" value="1"/>
</dbReference>
<evidence type="ECO:0000256" key="1">
    <source>
        <dbReference type="ARBA" id="ARBA00000083"/>
    </source>
</evidence>
<dbReference type="SUPFAM" id="SSF51735">
    <property type="entry name" value="NAD(P)-binding Rossmann-fold domains"/>
    <property type="match status" value="1"/>
</dbReference>
<dbReference type="EMBL" id="AAGKTT010000001">
    <property type="protein sequence ID" value="EBP1415268.1"/>
    <property type="molecule type" value="Genomic_DNA"/>
</dbReference>
<name>A0A5U2P6J3_SALER</name>
<evidence type="ECO:0000256" key="7">
    <source>
        <dbReference type="ARBA" id="ARBA00023027"/>
    </source>
</evidence>
<comment type="pathway">
    <text evidence="3">Carbohydrate metabolism; galactose metabolism.</text>
</comment>
<dbReference type="GO" id="GO:0005829">
    <property type="term" value="C:cytosol"/>
    <property type="evidence" value="ECO:0007669"/>
    <property type="project" value="TreeGrafter"/>
</dbReference>
<gene>
    <name evidence="13" type="primary">galE</name>
    <name evidence="13" type="ORF">LZ49_05555</name>
</gene>
<evidence type="ECO:0000256" key="3">
    <source>
        <dbReference type="ARBA" id="ARBA00004947"/>
    </source>
</evidence>
<dbReference type="InterPro" id="IPR036291">
    <property type="entry name" value="NAD(P)-bd_dom_sf"/>
</dbReference>
<dbReference type="UniPathway" id="UPA00214"/>
<dbReference type="Gene3D" id="3.90.25.10">
    <property type="entry name" value="UDP-galactose 4-epimerase, domain 1"/>
    <property type="match status" value="1"/>
</dbReference>
<evidence type="ECO:0000256" key="4">
    <source>
        <dbReference type="ARBA" id="ARBA00007637"/>
    </source>
</evidence>
<accession>A0A5U2P6J3</accession>
<keyword evidence="9 13" id="KW-0413">Isomerase</keyword>
<evidence type="ECO:0000256" key="6">
    <source>
        <dbReference type="ARBA" id="ARBA00018569"/>
    </source>
</evidence>
<sequence length="342" mass="37868">MSILITGGTGYIGSHTALTLLEKGKKVIIIDNLSNSSHNSIEGIKKITGLEPIFYEGDILDKKLLKKIFSENSINAVIHFAGLKSVADSVLLPLDYYENNISGTLFLLEEMKNAQVKNLIFSSSATVYGEPQMVPLIENSKTGGTTNPYGTSKFFLEQILSDLAAAYPDFRITILRYFNPVGAHPSGIIGEDPNGTPCNLMPYICQVAAGKYSHVSIFGSDYPTKDGTGVRDFIHVMDLAEGHVAALKYLNKGPNLKIYNLGTGRGYSVLELLKTFERMTSIPVPYVFTERRAGDIAECWSDPTKARVELGWVATRKIDDMVKDAWNWQSKHFDSYKTNDFK</sequence>
<evidence type="ECO:0000259" key="12">
    <source>
        <dbReference type="Pfam" id="PF01370"/>
    </source>
</evidence>
<dbReference type="NCBIfam" id="TIGR01179">
    <property type="entry name" value="galE"/>
    <property type="match status" value="1"/>
</dbReference>
<comment type="caution">
    <text evidence="13">The sequence shown here is derived from an EMBL/GenBank/DDBJ whole genome shotgun (WGS) entry which is preliminary data.</text>
</comment>
<dbReference type="PANTHER" id="PTHR43725:SF47">
    <property type="entry name" value="UDP-GLUCOSE 4-EPIMERASE"/>
    <property type="match status" value="1"/>
</dbReference>
<keyword evidence="8" id="KW-0299">Galactose metabolism</keyword>
<dbReference type="PRINTS" id="PR01713">
    <property type="entry name" value="NUCEPIMERASE"/>
</dbReference>
<dbReference type="AlphaFoldDB" id="A0A5U2P6J3"/>
<dbReference type="GO" id="GO:0006012">
    <property type="term" value="P:galactose metabolic process"/>
    <property type="evidence" value="ECO:0007669"/>
    <property type="project" value="UniProtKB-UniPathway"/>
</dbReference>
<dbReference type="CDD" id="cd05247">
    <property type="entry name" value="UDP_G4E_1_SDR_e"/>
    <property type="match status" value="1"/>
</dbReference>
<dbReference type="EC" id="5.1.3.2" evidence="5"/>
<comment type="similarity">
    <text evidence="4">Belongs to the NAD(P)-dependent epimerase/dehydratase family.</text>
</comment>
<protein>
    <recommendedName>
        <fullName evidence="6">UDP-glucose 4-epimerase</fullName>
        <ecNumber evidence="5">5.1.3.2</ecNumber>
    </recommendedName>
    <alternativeName>
        <fullName evidence="11">Galactowaldenase</fullName>
    </alternativeName>
    <alternativeName>
        <fullName evidence="10">UDP-galactose 4-epimerase</fullName>
    </alternativeName>
</protein>
<evidence type="ECO:0000256" key="2">
    <source>
        <dbReference type="ARBA" id="ARBA00001911"/>
    </source>
</evidence>
<dbReference type="PANTHER" id="PTHR43725">
    <property type="entry name" value="UDP-GLUCOSE 4-EPIMERASE"/>
    <property type="match status" value="1"/>
</dbReference>
<evidence type="ECO:0000256" key="9">
    <source>
        <dbReference type="ARBA" id="ARBA00023235"/>
    </source>
</evidence>
<organism evidence="13">
    <name type="scientific">Salmonella enterica</name>
    <name type="common">Salmonella choleraesuis</name>
    <dbReference type="NCBI Taxonomy" id="28901"/>
    <lineage>
        <taxon>Bacteria</taxon>
        <taxon>Pseudomonadati</taxon>
        <taxon>Pseudomonadota</taxon>
        <taxon>Gammaproteobacteria</taxon>
        <taxon>Enterobacterales</taxon>
        <taxon>Enterobacteriaceae</taxon>
        <taxon>Salmonella</taxon>
    </lineage>
</organism>
<keyword evidence="8" id="KW-0119">Carbohydrate metabolism</keyword>
<proteinExistence type="inferred from homology"/>
<dbReference type="InterPro" id="IPR020904">
    <property type="entry name" value="Sc_DH/Rdtase_CS"/>
</dbReference>
<comment type="cofactor">
    <cofactor evidence="2">
        <name>NAD(+)</name>
        <dbReference type="ChEBI" id="CHEBI:57540"/>
    </cofactor>
</comment>
<dbReference type="Pfam" id="PF01370">
    <property type="entry name" value="Epimerase"/>
    <property type="match status" value="1"/>
</dbReference>
<keyword evidence="7" id="KW-0520">NAD</keyword>
<reference evidence="13" key="1">
    <citation type="submission" date="2018-07" db="EMBL/GenBank/DDBJ databases">
        <authorList>
            <consortium name="GenomeTrakr network: Whole genome sequencing for foodborne pathogen traceback"/>
        </authorList>
    </citation>
    <scope>NUCLEOTIDE SEQUENCE</scope>
    <source>
        <strain evidence="13">FDA00004327</strain>
    </source>
</reference>
<dbReference type="GO" id="GO:0003978">
    <property type="term" value="F:UDP-glucose 4-epimerase activity"/>
    <property type="evidence" value="ECO:0007669"/>
    <property type="project" value="UniProtKB-EC"/>
</dbReference>
<comment type="catalytic activity">
    <reaction evidence="1">
        <text>UDP-alpha-D-glucose = UDP-alpha-D-galactose</text>
        <dbReference type="Rhea" id="RHEA:22168"/>
        <dbReference type="ChEBI" id="CHEBI:58885"/>
        <dbReference type="ChEBI" id="CHEBI:66914"/>
        <dbReference type="EC" id="5.1.3.2"/>
    </reaction>
</comment>